<evidence type="ECO:0000256" key="1">
    <source>
        <dbReference type="SAM" id="MobiDB-lite"/>
    </source>
</evidence>
<proteinExistence type="predicted"/>
<keyword evidence="3" id="KW-1185">Reference proteome</keyword>
<name>A0AAV2C9F3_9ROSI</name>
<evidence type="ECO:0000313" key="2">
    <source>
        <dbReference type="EMBL" id="CAL1353043.1"/>
    </source>
</evidence>
<feature type="compositionally biased region" description="Basic and acidic residues" evidence="1">
    <location>
        <begin position="50"/>
        <end position="59"/>
    </location>
</feature>
<gene>
    <name evidence="2" type="ORF">LTRI10_LOCUS970</name>
</gene>
<reference evidence="2 3" key="1">
    <citation type="submission" date="2024-04" db="EMBL/GenBank/DDBJ databases">
        <authorList>
            <person name="Fracassetti M."/>
        </authorList>
    </citation>
    <scope>NUCLEOTIDE SEQUENCE [LARGE SCALE GENOMIC DNA]</scope>
</reference>
<organism evidence="2 3">
    <name type="scientific">Linum trigynum</name>
    <dbReference type="NCBI Taxonomy" id="586398"/>
    <lineage>
        <taxon>Eukaryota</taxon>
        <taxon>Viridiplantae</taxon>
        <taxon>Streptophyta</taxon>
        <taxon>Embryophyta</taxon>
        <taxon>Tracheophyta</taxon>
        <taxon>Spermatophyta</taxon>
        <taxon>Magnoliopsida</taxon>
        <taxon>eudicotyledons</taxon>
        <taxon>Gunneridae</taxon>
        <taxon>Pentapetalae</taxon>
        <taxon>rosids</taxon>
        <taxon>fabids</taxon>
        <taxon>Malpighiales</taxon>
        <taxon>Linaceae</taxon>
        <taxon>Linum</taxon>
    </lineage>
</organism>
<accession>A0AAV2C9F3</accession>
<dbReference type="AlphaFoldDB" id="A0AAV2C9F3"/>
<feature type="region of interest" description="Disordered" evidence="1">
    <location>
        <begin position="31"/>
        <end position="59"/>
    </location>
</feature>
<protein>
    <submittedName>
        <fullName evidence="2">Uncharacterized protein</fullName>
    </submittedName>
</protein>
<sequence>MKWAQRNSQEAVMALLQGDDGSGWRKAVVHERHVSSPEASSTHARLTWHSTERERERERVKNCLVMG</sequence>
<dbReference type="Proteomes" id="UP001497516">
    <property type="component" value="Chromosome 1"/>
</dbReference>
<evidence type="ECO:0000313" key="3">
    <source>
        <dbReference type="Proteomes" id="UP001497516"/>
    </source>
</evidence>
<dbReference type="EMBL" id="OZ034813">
    <property type="protein sequence ID" value="CAL1353043.1"/>
    <property type="molecule type" value="Genomic_DNA"/>
</dbReference>